<gene>
    <name evidence="3" type="ORF">FC21_GL000292</name>
</gene>
<dbReference type="InterPro" id="IPR006684">
    <property type="entry name" value="YbgC/YbaW"/>
</dbReference>
<reference evidence="3 4" key="1">
    <citation type="journal article" date="2015" name="Genome Announc.">
        <title>Expanding the biotechnology potential of lactobacilli through comparative genomics of 213 strains and associated genera.</title>
        <authorList>
            <person name="Sun Z."/>
            <person name="Harris H.M."/>
            <person name="McCann A."/>
            <person name="Guo C."/>
            <person name="Argimon S."/>
            <person name="Zhang W."/>
            <person name="Yang X."/>
            <person name="Jeffery I.B."/>
            <person name="Cooney J.C."/>
            <person name="Kagawa T.F."/>
            <person name="Liu W."/>
            <person name="Song Y."/>
            <person name="Salvetti E."/>
            <person name="Wrobel A."/>
            <person name="Rasinkangas P."/>
            <person name="Parkhill J."/>
            <person name="Rea M.C."/>
            <person name="O'Sullivan O."/>
            <person name="Ritari J."/>
            <person name="Douillard F.P."/>
            <person name="Paul Ross R."/>
            <person name="Yang R."/>
            <person name="Briner A.E."/>
            <person name="Felis G.E."/>
            <person name="de Vos W.M."/>
            <person name="Barrangou R."/>
            <person name="Klaenhammer T.R."/>
            <person name="Caufield P.W."/>
            <person name="Cui Y."/>
            <person name="Zhang H."/>
            <person name="O'Toole P.W."/>
        </authorList>
    </citation>
    <scope>NUCLEOTIDE SEQUENCE [LARGE SCALE GENOMIC DNA]</scope>
    <source>
        <strain evidence="3 4">DSM 18793</strain>
    </source>
</reference>
<organism evidence="3 4">
    <name type="scientific">Limosilactobacillus equigenerosi DSM 18793 = JCM 14505</name>
    <dbReference type="NCBI Taxonomy" id="1423742"/>
    <lineage>
        <taxon>Bacteria</taxon>
        <taxon>Bacillati</taxon>
        <taxon>Bacillota</taxon>
        <taxon>Bacilli</taxon>
        <taxon>Lactobacillales</taxon>
        <taxon>Lactobacillaceae</taxon>
        <taxon>Limosilactobacillus</taxon>
    </lineage>
</organism>
<dbReference type="NCBIfam" id="TIGR00051">
    <property type="entry name" value="YbgC/FadM family acyl-CoA thioesterase"/>
    <property type="match status" value="1"/>
</dbReference>
<dbReference type="PANTHER" id="PTHR31793">
    <property type="entry name" value="4-HYDROXYBENZOYL-COA THIOESTERASE FAMILY MEMBER"/>
    <property type="match status" value="1"/>
</dbReference>
<protein>
    <submittedName>
        <fullName evidence="3">Uncharacterized protein</fullName>
    </submittedName>
</protein>
<dbReference type="OrthoDB" id="9800856at2"/>
<dbReference type="EMBL" id="AZGC01000010">
    <property type="protein sequence ID" value="KRL96293.1"/>
    <property type="molecule type" value="Genomic_DNA"/>
</dbReference>
<comment type="similarity">
    <text evidence="1">Belongs to the 4-hydroxybenzoyl-CoA thioesterase family.</text>
</comment>
<dbReference type="Gene3D" id="3.10.129.10">
    <property type="entry name" value="Hotdog Thioesterase"/>
    <property type="match status" value="1"/>
</dbReference>
<keyword evidence="4" id="KW-1185">Reference proteome</keyword>
<dbReference type="PANTHER" id="PTHR31793:SF27">
    <property type="entry name" value="NOVEL THIOESTERASE SUPERFAMILY DOMAIN AND SAPOSIN A-TYPE DOMAIN CONTAINING PROTEIN (0610012H03RIK)"/>
    <property type="match status" value="1"/>
</dbReference>
<dbReference type="Pfam" id="PF13279">
    <property type="entry name" value="4HBT_2"/>
    <property type="match status" value="1"/>
</dbReference>
<accession>A0A0R1V0A4</accession>
<dbReference type="PATRIC" id="fig|1423742.4.peg.306"/>
<dbReference type="InterPro" id="IPR029069">
    <property type="entry name" value="HotDog_dom_sf"/>
</dbReference>
<dbReference type="GO" id="GO:0047617">
    <property type="term" value="F:fatty acyl-CoA hydrolase activity"/>
    <property type="evidence" value="ECO:0007669"/>
    <property type="project" value="TreeGrafter"/>
</dbReference>
<keyword evidence="2" id="KW-0378">Hydrolase</keyword>
<dbReference type="PIRSF" id="PIRSF003230">
    <property type="entry name" value="YbgC"/>
    <property type="match status" value="1"/>
</dbReference>
<proteinExistence type="inferred from homology"/>
<evidence type="ECO:0000313" key="4">
    <source>
        <dbReference type="Proteomes" id="UP000051084"/>
    </source>
</evidence>
<comment type="caution">
    <text evidence="3">The sequence shown here is derived from an EMBL/GenBank/DDBJ whole genome shotgun (WGS) entry which is preliminary data.</text>
</comment>
<dbReference type="AlphaFoldDB" id="A0A0R1V0A4"/>
<sequence length="142" mass="16375">MEFIMLIKPYHHHVQYYETDQMGITHHSNYIRWMEEARVDFLNQIGWNFARLEASGITSPVIDVQCHYAWPTHFDEQVQITVTVTKFTGVKLSLAYIMTVNEQTVCTATSTHAFLGQDGQLIRLKRTHPEFAATLTSLVTTN</sequence>
<dbReference type="SUPFAM" id="SSF54637">
    <property type="entry name" value="Thioesterase/thiol ester dehydrase-isomerase"/>
    <property type="match status" value="1"/>
</dbReference>
<name>A0A0R1V0A4_9LACO</name>
<dbReference type="STRING" id="417373.GCA_001570685_00664"/>
<dbReference type="InterPro" id="IPR050563">
    <property type="entry name" value="4-hydroxybenzoyl-CoA_TE"/>
</dbReference>
<evidence type="ECO:0000256" key="2">
    <source>
        <dbReference type="ARBA" id="ARBA00022801"/>
    </source>
</evidence>
<evidence type="ECO:0000313" key="3">
    <source>
        <dbReference type="EMBL" id="KRL96293.1"/>
    </source>
</evidence>
<dbReference type="CDD" id="cd00586">
    <property type="entry name" value="4HBT"/>
    <property type="match status" value="1"/>
</dbReference>
<evidence type="ECO:0000256" key="1">
    <source>
        <dbReference type="ARBA" id="ARBA00005953"/>
    </source>
</evidence>
<dbReference type="Proteomes" id="UP000051084">
    <property type="component" value="Unassembled WGS sequence"/>
</dbReference>